<proteinExistence type="predicted"/>
<dbReference type="EMBL" id="CP117411">
    <property type="protein sequence ID" value="WCT75282.1"/>
    <property type="molecule type" value="Genomic_DNA"/>
</dbReference>
<dbReference type="InterPro" id="IPR029063">
    <property type="entry name" value="SAM-dependent_MTases_sf"/>
</dbReference>
<dbReference type="Proteomes" id="UP001220395">
    <property type="component" value="Chromosome"/>
</dbReference>
<protein>
    <recommendedName>
        <fullName evidence="3">Class I SAM-dependent methyltransferase</fullName>
    </recommendedName>
</protein>
<accession>A0ABY7TRK7</accession>
<dbReference type="Gene3D" id="3.40.50.150">
    <property type="entry name" value="Vaccinia Virus protein VP39"/>
    <property type="match status" value="1"/>
</dbReference>
<gene>
    <name evidence="1" type="ORF">PQ455_08710</name>
</gene>
<dbReference type="SUPFAM" id="SSF53335">
    <property type="entry name" value="S-adenosyl-L-methionine-dependent methyltransferases"/>
    <property type="match status" value="1"/>
</dbReference>
<evidence type="ECO:0000313" key="2">
    <source>
        <dbReference type="Proteomes" id="UP001220395"/>
    </source>
</evidence>
<organism evidence="1 2">
    <name type="scientific">Sphingomonas naphthae</name>
    <dbReference type="NCBI Taxonomy" id="1813468"/>
    <lineage>
        <taxon>Bacteria</taxon>
        <taxon>Pseudomonadati</taxon>
        <taxon>Pseudomonadota</taxon>
        <taxon>Alphaproteobacteria</taxon>
        <taxon>Sphingomonadales</taxon>
        <taxon>Sphingomonadaceae</taxon>
        <taxon>Sphingomonas</taxon>
    </lineage>
</organism>
<keyword evidence="2" id="KW-1185">Reference proteome</keyword>
<dbReference type="RefSeq" id="WP_273691015.1">
    <property type="nucleotide sequence ID" value="NZ_CP117411.1"/>
</dbReference>
<evidence type="ECO:0000313" key="1">
    <source>
        <dbReference type="EMBL" id="WCT75282.1"/>
    </source>
</evidence>
<sequence>MSSPIDGYERDLDPFAYFPKARSRIAGLGGEAPLPSAKYGLHTHYVHARPGPIRFRLRLDDLTATRGRLKLRVSALPSDLNPQPRQVATLIRPLADLARDGGEIVIDGTARPDETYALAVIILDETDASASAATVTLMGAEDGGRFARAVGAGRTEIFGEQRPSFLQSLFGTDTSAVPRVTGPALLTEPVSQMCTAAQFDEPVYDEWVARLHHPRHRHRKQWEFIYILQALERAGALRPGRRGLGFGVGGERLPALMAAMGVDVVATDLPQDDARALEWRATNQHSSELDGLVYPDICDEATLRRHVAFRAVDMNHIPADLTGFDFCWSACAYEHLGSIAKGLRFVEASIATLRPGGVAVHTSELNLTSNRKTVDNQGTVLFRRRDMEKLAARLIAAGHAVAPFNFDQGEQPDDQHIDMPPYGPEHLKVVLGPYVTTSFGIIVRKKGN</sequence>
<name>A0ABY7TRK7_9SPHN</name>
<reference evidence="1 2" key="1">
    <citation type="submission" date="2023-02" db="EMBL/GenBank/DDBJ databases">
        <title>Genome sequence of Sphingomonas naphthae.</title>
        <authorList>
            <person name="Kim S."/>
            <person name="Heo J."/>
            <person name="Kwon S.-W."/>
        </authorList>
    </citation>
    <scope>NUCLEOTIDE SEQUENCE [LARGE SCALE GENOMIC DNA]</scope>
    <source>
        <strain evidence="1 2">KACC 18716</strain>
    </source>
</reference>
<evidence type="ECO:0008006" key="3">
    <source>
        <dbReference type="Google" id="ProtNLM"/>
    </source>
</evidence>